<reference evidence="2" key="1">
    <citation type="submission" date="2024-06" db="EMBL/GenBank/DDBJ databases">
        <title>Complete genome sequence of the cellulolytic actinobacterium, Cellulosimicrobium ES-005.</title>
        <authorList>
            <person name="Matthews C.T."/>
            <person name="Underwood K.D."/>
            <person name="Ghanchi K.M."/>
            <person name="Fields S.D."/>
            <person name="Gardner S.G."/>
        </authorList>
    </citation>
    <scope>NUCLEOTIDE SEQUENCE</scope>
    <source>
        <strain evidence="2">ES-005</strain>
    </source>
</reference>
<feature type="chain" id="PRO_5043515594" description="Lipoprotein" evidence="1">
    <location>
        <begin position="28"/>
        <end position="100"/>
    </location>
</feature>
<gene>
    <name evidence="2" type="ORF">ABRQ22_17230</name>
</gene>
<evidence type="ECO:0000313" key="2">
    <source>
        <dbReference type="EMBL" id="XCH29305.1"/>
    </source>
</evidence>
<dbReference type="RefSeq" id="WP_353707603.1">
    <property type="nucleotide sequence ID" value="NZ_CP159290.1"/>
</dbReference>
<feature type="signal peptide" evidence="1">
    <location>
        <begin position="1"/>
        <end position="27"/>
    </location>
</feature>
<evidence type="ECO:0000256" key="1">
    <source>
        <dbReference type="SAM" id="SignalP"/>
    </source>
</evidence>
<evidence type="ECO:0008006" key="3">
    <source>
        <dbReference type="Google" id="ProtNLM"/>
    </source>
</evidence>
<proteinExistence type="predicted"/>
<dbReference type="EMBL" id="CP159290">
    <property type="protein sequence ID" value="XCH29305.1"/>
    <property type="molecule type" value="Genomic_DNA"/>
</dbReference>
<name>A0AAU8FZD3_9MICO</name>
<organism evidence="2">
    <name type="scientific">Cellulosimicrobium sp. ES-005</name>
    <dbReference type="NCBI Taxonomy" id="3163031"/>
    <lineage>
        <taxon>Bacteria</taxon>
        <taxon>Bacillati</taxon>
        <taxon>Actinomycetota</taxon>
        <taxon>Actinomycetes</taxon>
        <taxon>Micrococcales</taxon>
        <taxon>Promicromonosporaceae</taxon>
        <taxon>Cellulosimicrobium</taxon>
    </lineage>
</organism>
<dbReference type="AlphaFoldDB" id="A0AAU8FZD3"/>
<accession>A0AAU8FZD3</accession>
<dbReference type="PROSITE" id="PS51257">
    <property type="entry name" value="PROKAR_LIPOPROTEIN"/>
    <property type="match status" value="1"/>
</dbReference>
<keyword evidence="1" id="KW-0732">Signal</keyword>
<sequence length="100" mass="10431">MRTKALALGIALVPVALWISGCSSGDAPVVDQAVRACDEAVARESGGVAADVDYSTITAGRESHSISGTIAVGSDVYDYVCRAQLKDDAWEVSDVSVTRR</sequence>
<protein>
    <recommendedName>
        <fullName evidence="3">Lipoprotein</fullName>
    </recommendedName>
</protein>